<dbReference type="OMA" id="FYLWSQW"/>
<feature type="region of interest" description="Disordered" evidence="7">
    <location>
        <begin position="317"/>
        <end position="359"/>
    </location>
</feature>
<comment type="subcellular location">
    <subcellularLocation>
        <location evidence="1">Membrane</location>
        <topology evidence="1">Multi-pass membrane protein</topology>
    </subcellularLocation>
</comment>
<dbReference type="STRING" id="7159.Q179X6"/>
<evidence type="ECO:0000256" key="5">
    <source>
        <dbReference type="ARBA" id="ARBA00023136"/>
    </source>
</evidence>
<dbReference type="PROSITE" id="PS51225">
    <property type="entry name" value="MARVEL"/>
    <property type="match status" value="1"/>
</dbReference>
<reference evidence="10" key="1">
    <citation type="submission" date="2005-10" db="EMBL/GenBank/DDBJ databases">
        <authorList>
            <person name="Loftus B.J."/>
            <person name="Nene V.M."/>
            <person name="Hannick L.I."/>
            <person name="Bidwell S."/>
            <person name="Haas B."/>
            <person name="Amedeo P."/>
            <person name="Orvis J."/>
            <person name="Wortman J.R."/>
            <person name="White O.R."/>
            <person name="Salzberg S."/>
            <person name="Shumway M."/>
            <person name="Koo H."/>
            <person name="Zhao Y."/>
            <person name="Holmes M."/>
            <person name="Miller J."/>
            <person name="Schatz M."/>
            <person name="Pop M."/>
            <person name="Pai G."/>
            <person name="Utterback T."/>
            <person name="Rogers Y.-H."/>
            <person name="Kravitz S."/>
            <person name="Fraser C.M."/>
        </authorList>
    </citation>
    <scope>NUCLEOTIDE SEQUENCE</scope>
    <source>
        <strain evidence="10">Liverpool</strain>
    </source>
</reference>
<protein>
    <submittedName>
        <fullName evidence="10">AAEL005479-PA</fullName>
    </submittedName>
</protein>
<evidence type="ECO:0000256" key="8">
    <source>
        <dbReference type="SAM" id="Phobius"/>
    </source>
</evidence>
<dbReference type="AlphaFoldDB" id="Q179X6"/>
<gene>
    <name evidence="10" type="ORF">AaeL_AAEL005479</name>
</gene>
<keyword evidence="5 6" id="KW-0472">Membrane</keyword>
<dbReference type="PhylomeDB" id="Q179X6"/>
<dbReference type="Pfam" id="PF01284">
    <property type="entry name" value="MARVEL"/>
    <property type="match status" value="1"/>
</dbReference>
<reference evidence="10" key="2">
    <citation type="journal article" date="2007" name="Science">
        <title>Genome sequence of Aedes aegypti, a major arbovirus vector.</title>
        <authorList>
            <person name="Nene V."/>
            <person name="Wortman J.R."/>
            <person name="Lawson D."/>
            <person name="Haas B."/>
            <person name="Kodira C."/>
            <person name="Tu Z.J."/>
            <person name="Loftus B."/>
            <person name="Xi Z."/>
            <person name="Megy K."/>
            <person name="Grabherr M."/>
            <person name="Ren Q."/>
            <person name="Zdobnov E.M."/>
            <person name="Lobo N.F."/>
            <person name="Campbell K.S."/>
            <person name="Brown S.E."/>
            <person name="Bonaldo M.F."/>
            <person name="Zhu J."/>
            <person name="Sinkins S.P."/>
            <person name="Hogenkamp D.G."/>
            <person name="Amedeo P."/>
            <person name="Arensburger P."/>
            <person name="Atkinson P.W."/>
            <person name="Bidwell S."/>
            <person name="Biedler J."/>
            <person name="Birney E."/>
            <person name="Bruggner R.V."/>
            <person name="Costas J."/>
            <person name="Coy M.R."/>
            <person name="Crabtree J."/>
            <person name="Crawford M."/>
            <person name="Debruyn B."/>
            <person name="Decaprio D."/>
            <person name="Eiglmeier K."/>
            <person name="Eisenstadt E."/>
            <person name="El-Dorry H."/>
            <person name="Gelbart W.M."/>
            <person name="Gomes S.L."/>
            <person name="Hammond M."/>
            <person name="Hannick L.I."/>
            <person name="Hogan J.R."/>
            <person name="Holmes M.H."/>
            <person name="Jaffe D."/>
            <person name="Johnston J.S."/>
            <person name="Kennedy R.C."/>
            <person name="Koo H."/>
            <person name="Kravitz S."/>
            <person name="Kriventseva E.V."/>
            <person name="Kulp D."/>
            <person name="Labutti K."/>
            <person name="Lee E."/>
            <person name="Li S."/>
            <person name="Lovin D.D."/>
            <person name="Mao C."/>
            <person name="Mauceli E."/>
            <person name="Menck C.F."/>
            <person name="Miller J.R."/>
            <person name="Montgomery P."/>
            <person name="Mori A."/>
            <person name="Nascimento A.L."/>
            <person name="Naveira H.F."/>
            <person name="Nusbaum C."/>
            <person name="O'leary S."/>
            <person name="Orvis J."/>
            <person name="Pertea M."/>
            <person name="Quesneville H."/>
            <person name="Reidenbach K.R."/>
            <person name="Rogers Y.H."/>
            <person name="Roth C.W."/>
            <person name="Schneider J.R."/>
            <person name="Schatz M."/>
            <person name="Shumway M."/>
            <person name="Stanke M."/>
            <person name="Stinson E.O."/>
            <person name="Tubio J.M."/>
            <person name="Vanzee J.P."/>
            <person name="Verjovski-Almeida S."/>
            <person name="Werner D."/>
            <person name="White O."/>
            <person name="Wyder S."/>
            <person name="Zeng Q."/>
            <person name="Zhao Q."/>
            <person name="Zhao Y."/>
            <person name="Hill C.A."/>
            <person name="Raikhel A.S."/>
            <person name="Soares M.B."/>
            <person name="Knudson D.L."/>
            <person name="Lee N.H."/>
            <person name="Galagan J."/>
            <person name="Salzberg S.L."/>
            <person name="Paulsen I.T."/>
            <person name="Dimopoulos G."/>
            <person name="Collins F.H."/>
            <person name="Birren B."/>
            <person name="Fraser-Liggett C.M."/>
            <person name="Severson D.W."/>
        </authorList>
    </citation>
    <scope>NUCLEOTIDE SEQUENCE [LARGE SCALE GENOMIC DNA]</scope>
    <source>
        <strain evidence="10">Liverpool</strain>
    </source>
</reference>
<evidence type="ECO:0000313" key="11">
    <source>
        <dbReference type="Proteomes" id="UP000682892"/>
    </source>
</evidence>
<feature type="transmembrane region" description="Helical" evidence="8">
    <location>
        <begin position="276"/>
        <end position="296"/>
    </location>
</feature>
<proteinExistence type="inferred from homology"/>
<evidence type="ECO:0000313" key="10">
    <source>
        <dbReference type="EMBL" id="EAT43059.1"/>
    </source>
</evidence>
<dbReference type="InterPro" id="IPR016579">
    <property type="entry name" value="Synaptogyrin"/>
</dbReference>
<dbReference type="PANTHER" id="PTHR10838">
    <property type="entry name" value="SYNAPTOGYRIN"/>
    <property type="match status" value="1"/>
</dbReference>
<name>Q179X6_AEDAE</name>
<comment type="similarity">
    <text evidence="2">Belongs to the synaptogyrin family.</text>
</comment>
<evidence type="ECO:0000259" key="9">
    <source>
        <dbReference type="PROSITE" id="PS51225"/>
    </source>
</evidence>
<dbReference type="Proteomes" id="UP000682892">
    <property type="component" value="Unassembled WGS sequence"/>
</dbReference>
<feature type="transmembrane region" description="Helical" evidence="8">
    <location>
        <begin position="232"/>
        <end position="256"/>
    </location>
</feature>
<keyword evidence="3 6" id="KW-0812">Transmembrane</keyword>
<dbReference type="GO" id="GO:0031594">
    <property type="term" value="C:neuromuscular junction"/>
    <property type="evidence" value="ECO:0007669"/>
    <property type="project" value="TreeGrafter"/>
</dbReference>
<dbReference type="PaxDb" id="7159-AAEL005479-PA"/>
<accession>Q179X6</accession>
<keyword evidence="4 8" id="KW-1133">Transmembrane helix</keyword>
<feature type="compositionally biased region" description="Low complexity" evidence="7">
    <location>
        <begin position="334"/>
        <end position="353"/>
    </location>
</feature>
<evidence type="ECO:0000256" key="6">
    <source>
        <dbReference type="PROSITE-ProRule" id="PRU00581"/>
    </source>
</evidence>
<dbReference type="GO" id="GO:0030672">
    <property type="term" value="C:synaptic vesicle membrane"/>
    <property type="evidence" value="ECO:0007669"/>
    <property type="project" value="TreeGrafter"/>
</dbReference>
<evidence type="ECO:0000256" key="3">
    <source>
        <dbReference type="ARBA" id="ARBA00022692"/>
    </source>
</evidence>
<evidence type="ECO:0000256" key="4">
    <source>
        <dbReference type="ARBA" id="ARBA00022989"/>
    </source>
</evidence>
<dbReference type="PANTHER" id="PTHR10838:SF20">
    <property type="entry name" value="SYNAPTOGYRIN"/>
    <property type="match status" value="1"/>
</dbReference>
<dbReference type="VEuPathDB" id="VectorBase:AAEL005479"/>
<reference evidence="10" key="3">
    <citation type="submission" date="2012-09" db="EMBL/GenBank/DDBJ databases">
        <authorList>
            <consortium name="VectorBase"/>
        </authorList>
    </citation>
    <scope>NUCLEOTIDE SEQUENCE</scope>
    <source>
        <strain evidence="10">Liverpool</strain>
    </source>
</reference>
<dbReference type="eggNOG" id="KOG4016">
    <property type="taxonomic scope" value="Eukaryota"/>
</dbReference>
<dbReference type="InterPro" id="IPR008253">
    <property type="entry name" value="Marvel"/>
</dbReference>
<evidence type="ECO:0000256" key="2">
    <source>
        <dbReference type="ARBA" id="ARBA00010252"/>
    </source>
</evidence>
<evidence type="ECO:0000256" key="7">
    <source>
        <dbReference type="SAM" id="MobiDB-lite"/>
    </source>
</evidence>
<dbReference type="HOGENOM" id="CLU_772108_0_0_1"/>
<sequence>MGTHGITPSSSPSSLSPLDLLVTVSQSVLRLQPRAWKNIPKAIIISCKSAKKSVNRVSSGNRKCVRVTSSLYLKCANQKASFLALGKLETSSRKETTSSTGSGLLKAFLLRLDPSSANGLKTEHITKMMDFSGGAYGGGKAGGAFDPIGFVMRPTVILRAVCWLFAIIVLGCVSSEGWREENGKEYCIINRDANACNYAVGIGVIAFLASMGFIAGEYLFEQMSSVKTRKHYVLGDLGFSALWTFLYFVGFCYLTNAWGKADDPPNGEGVNNVQASIVFSFFSIFTWAGCAYFAYLRFKAGVDPSFQSTYESDPNATTQYSAYPVGGAGGESDQFQQQQPFGGGQQQQQQPGGDFNPAY</sequence>
<evidence type="ECO:0000256" key="1">
    <source>
        <dbReference type="ARBA" id="ARBA00004141"/>
    </source>
</evidence>
<feature type="transmembrane region" description="Helical" evidence="8">
    <location>
        <begin position="156"/>
        <end position="178"/>
    </location>
</feature>
<feature type="domain" description="MARVEL" evidence="9">
    <location>
        <begin position="150"/>
        <end position="299"/>
    </location>
</feature>
<dbReference type="EMBL" id="CH477343">
    <property type="protein sequence ID" value="EAT43059.1"/>
    <property type="molecule type" value="Genomic_DNA"/>
</dbReference>
<organism evidence="10 11">
    <name type="scientific">Aedes aegypti</name>
    <name type="common">Yellowfever mosquito</name>
    <name type="synonym">Culex aegypti</name>
    <dbReference type="NCBI Taxonomy" id="7159"/>
    <lineage>
        <taxon>Eukaryota</taxon>
        <taxon>Metazoa</taxon>
        <taxon>Ecdysozoa</taxon>
        <taxon>Arthropoda</taxon>
        <taxon>Hexapoda</taxon>
        <taxon>Insecta</taxon>
        <taxon>Pterygota</taxon>
        <taxon>Neoptera</taxon>
        <taxon>Endopterygota</taxon>
        <taxon>Diptera</taxon>
        <taxon>Nematocera</taxon>
        <taxon>Culicoidea</taxon>
        <taxon>Culicidae</taxon>
        <taxon>Culicinae</taxon>
        <taxon>Aedini</taxon>
        <taxon>Aedes</taxon>
        <taxon>Stegomyia</taxon>
    </lineage>
</organism>
<feature type="transmembrane region" description="Helical" evidence="8">
    <location>
        <begin position="198"/>
        <end position="220"/>
    </location>
</feature>